<feature type="region of interest" description="Disordered" evidence="13">
    <location>
        <begin position="804"/>
        <end position="838"/>
    </location>
</feature>
<dbReference type="FunFam" id="3.30.200.20:FF:000645">
    <property type="entry name" value="Receptor-like protein kinase FERONIA"/>
    <property type="match status" value="1"/>
</dbReference>
<dbReference type="InterPro" id="IPR008271">
    <property type="entry name" value="Ser/Thr_kinase_AS"/>
</dbReference>
<evidence type="ECO:0000256" key="7">
    <source>
        <dbReference type="ARBA" id="ARBA00022777"/>
    </source>
</evidence>
<dbReference type="Proteomes" id="UP000233551">
    <property type="component" value="Unassembled WGS sequence"/>
</dbReference>
<keyword evidence="11" id="KW-0325">Glycoprotein</keyword>
<dbReference type="InterPro" id="IPR001245">
    <property type="entry name" value="Ser-Thr/Tyr_kinase_cat_dom"/>
</dbReference>
<keyword evidence="3" id="KW-0808">Transferase</keyword>
<keyword evidence="6 12" id="KW-0547">Nucleotide-binding</keyword>
<evidence type="ECO:0000256" key="3">
    <source>
        <dbReference type="ARBA" id="ARBA00022679"/>
    </source>
</evidence>
<dbReference type="GO" id="GO:0004674">
    <property type="term" value="F:protein serine/threonine kinase activity"/>
    <property type="evidence" value="ECO:0007669"/>
    <property type="project" value="UniProtKB-KW"/>
</dbReference>
<dbReference type="PROSITE" id="PS50011">
    <property type="entry name" value="PROTEIN_KINASE_DOM"/>
    <property type="match status" value="1"/>
</dbReference>
<dbReference type="FunFam" id="2.60.120.430:FF:000003">
    <property type="entry name" value="FERONIA receptor-like kinase"/>
    <property type="match status" value="1"/>
</dbReference>
<evidence type="ECO:0000313" key="16">
    <source>
        <dbReference type="Proteomes" id="UP000233551"/>
    </source>
</evidence>
<feature type="binding site" evidence="12">
    <location>
        <position position="546"/>
    </location>
    <ligand>
        <name>ATP</name>
        <dbReference type="ChEBI" id="CHEBI:30616"/>
    </ligand>
</feature>
<dbReference type="PROSITE" id="PS00108">
    <property type="entry name" value="PROTEIN_KINASE_ST"/>
    <property type="match status" value="1"/>
</dbReference>
<evidence type="ECO:0000256" key="4">
    <source>
        <dbReference type="ARBA" id="ARBA00022692"/>
    </source>
</evidence>
<dbReference type="CDD" id="cd14066">
    <property type="entry name" value="STKc_IRAK"/>
    <property type="match status" value="1"/>
</dbReference>
<keyword evidence="8 12" id="KW-0067">ATP-binding</keyword>
<dbReference type="GO" id="GO:0016020">
    <property type="term" value="C:membrane"/>
    <property type="evidence" value="ECO:0007669"/>
    <property type="project" value="UniProtKB-SubCell"/>
</dbReference>
<dbReference type="Gene3D" id="3.30.200.20">
    <property type="entry name" value="Phosphorylase Kinase, domain 1"/>
    <property type="match status" value="1"/>
</dbReference>
<keyword evidence="9" id="KW-1133">Transmembrane helix</keyword>
<evidence type="ECO:0000259" key="14">
    <source>
        <dbReference type="PROSITE" id="PS50011"/>
    </source>
</evidence>
<dbReference type="STRING" id="22663.A0A2I0KMX9"/>
<accession>A0A2I0KMX9</accession>
<dbReference type="PANTHER" id="PTHR47989">
    <property type="entry name" value="OS01G0750732 PROTEIN"/>
    <property type="match status" value="1"/>
</dbReference>
<keyword evidence="16" id="KW-1185">Reference proteome</keyword>
<feature type="region of interest" description="Disordered" evidence="13">
    <location>
        <begin position="401"/>
        <end position="431"/>
    </location>
</feature>
<dbReference type="InterPro" id="IPR011009">
    <property type="entry name" value="Kinase-like_dom_sf"/>
</dbReference>
<evidence type="ECO:0000256" key="2">
    <source>
        <dbReference type="ARBA" id="ARBA00022527"/>
    </source>
</evidence>
<dbReference type="FunFam" id="1.10.510.10:FF:000252">
    <property type="entry name" value="Receptor-like protein kinase FERONIA"/>
    <property type="match status" value="1"/>
</dbReference>
<organism evidence="15 16">
    <name type="scientific">Punica granatum</name>
    <name type="common">Pomegranate</name>
    <dbReference type="NCBI Taxonomy" id="22663"/>
    <lineage>
        <taxon>Eukaryota</taxon>
        <taxon>Viridiplantae</taxon>
        <taxon>Streptophyta</taxon>
        <taxon>Embryophyta</taxon>
        <taxon>Tracheophyta</taxon>
        <taxon>Spermatophyta</taxon>
        <taxon>Magnoliopsida</taxon>
        <taxon>eudicotyledons</taxon>
        <taxon>Gunneridae</taxon>
        <taxon>Pentapetalae</taxon>
        <taxon>rosids</taxon>
        <taxon>malvids</taxon>
        <taxon>Myrtales</taxon>
        <taxon>Lythraceae</taxon>
        <taxon>Punica</taxon>
    </lineage>
</organism>
<evidence type="ECO:0000313" key="15">
    <source>
        <dbReference type="EMBL" id="PKI69842.1"/>
    </source>
</evidence>
<feature type="compositionally biased region" description="Acidic residues" evidence="13">
    <location>
        <begin position="819"/>
        <end position="838"/>
    </location>
</feature>
<comment type="subcellular location">
    <subcellularLocation>
        <location evidence="1">Membrane</location>
        <topology evidence="1">Single-pass type I membrane protein</topology>
    </subcellularLocation>
</comment>
<dbReference type="Gene3D" id="1.10.510.10">
    <property type="entry name" value="Transferase(Phosphotransferase) domain 1"/>
    <property type="match status" value="1"/>
</dbReference>
<gene>
    <name evidence="15" type="ORF">CRG98_009717</name>
</gene>
<feature type="compositionally biased region" description="Polar residues" evidence="13">
    <location>
        <begin position="804"/>
        <end position="813"/>
    </location>
</feature>
<dbReference type="EMBL" id="PGOL01000479">
    <property type="protein sequence ID" value="PKI69842.1"/>
    <property type="molecule type" value="Genomic_DNA"/>
</dbReference>
<dbReference type="InterPro" id="IPR000719">
    <property type="entry name" value="Prot_kinase_dom"/>
</dbReference>
<keyword evidence="7" id="KW-0418">Kinase</keyword>
<proteinExistence type="predicted"/>
<dbReference type="Gene3D" id="2.60.120.430">
    <property type="entry name" value="Galactose-binding lectin"/>
    <property type="match status" value="1"/>
</dbReference>
<keyword evidence="5" id="KW-0732">Signal</keyword>
<name>A0A2I0KMX9_PUNGR</name>
<sequence length="838" mass="92107">MKVGFVVAILFLQLNRNKVSDVEFLGNDGDPTRSYDFVCNVSKMVILTVALHAAPESFSVYANALLNGIEVFKISGGDGNLNLAGDLDRRLRSAPIMKKRYFLRASHPPPSLLLATILLLLLCRCSAYRSTNEIFISCGSADDSPTPDRLWIGDDDPKYSPLDHQKSLTFKANVPLSSISQVPYTTARLSRSEFSYSIPVTAGPKFIRLHFFPFDYNQNFPRSDALFSVTSGPFTLLWNFSAPLVADYLRNPLFSKEFCLVPDAYALINGIEIVSMPPDLYYGNGTVGGRREVEFLGNWGNPLTLNYTNALETVYRINVGGTMINPNDNTASLVADSKADIIRWTGGRGIPIYKDYAVYMFAPTSKKINLTVSLHPGPEQYSVYADALLNGVEVFKISSDDDGNLAGPNPDPKRIPDSVQPHTGSGSSKSGGISKKVIAAIAGGSVCGALVLGLLCFLTFRVGSSSNVPSYSDKALPWGSQLYTTTCSSTKVVHSSLPEDLCRRFSLAEIKAATNGFDEIFIIGVGGFGNVYKGYVDGGSTPVAIKRQNHGSQQGVREFTTEIEMLSQLRHIHLVSLIGYCNDGGEMILVYDYMSSGTLRDHLYDTENPPLSWKRRQEICIGAAWGLQYLHMGTKNMIIHRDIKTTNILLDEKWVAKVSDFGLSKMKTSDTSKAHITTVVKGTFGYMDPEYFRFQQLTEKSDVYSFGVVLLEVLCGRPPVNASLEFEQISLAGWAQSCYQKGTLDQIIDPTVKAEITPACLGKFAETAMSCLHKEGMQRPSMNDVVRSLNLALQLQEGAVRQEITSLAPTSMTDGRLQDEEDTESLTDTESDDEVLEL</sequence>
<dbReference type="SUPFAM" id="SSF56112">
    <property type="entry name" value="Protein kinase-like (PK-like)"/>
    <property type="match status" value="1"/>
</dbReference>
<dbReference type="PROSITE" id="PS00107">
    <property type="entry name" value="PROTEIN_KINASE_ATP"/>
    <property type="match status" value="1"/>
</dbReference>
<evidence type="ECO:0000256" key="10">
    <source>
        <dbReference type="ARBA" id="ARBA00023136"/>
    </source>
</evidence>
<keyword evidence="2" id="KW-0723">Serine/threonine-protein kinase</keyword>
<evidence type="ECO:0000256" key="6">
    <source>
        <dbReference type="ARBA" id="ARBA00022741"/>
    </source>
</evidence>
<feature type="domain" description="Protein kinase" evidence="14">
    <location>
        <begin position="517"/>
        <end position="793"/>
    </location>
</feature>
<evidence type="ECO:0000256" key="1">
    <source>
        <dbReference type="ARBA" id="ARBA00004479"/>
    </source>
</evidence>
<dbReference type="Pfam" id="PF07714">
    <property type="entry name" value="PK_Tyr_Ser-Thr"/>
    <property type="match status" value="1"/>
</dbReference>
<evidence type="ECO:0000256" key="11">
    <source>
        <dbReference type="ARBA" id="ARBA00023180"/>
    </source>
</evidence>
<protein>
    <recommendedName>
        <fullName evidence="14">Protein kinase domain-containing protein</fullName>
    </recommendedName>
</protein>
<reference evidence="15 16" key="1">
    <citation type="submission" date="2017-11" db="EMBL/GenBank/DDBJ databases">
        <title>De-novo sequencing of pomegranate (Punica granatum L.) genome.</title>
        <authorList>
            <person name="Akparov Z."/>
            <person name="Amiraslanov A."/>
            <person name="Hajiyeva S."/>
            <person name="Abbasov M."/>
            <person name="Kaur K."/>
            <person name="Hamwieh A."/>
            <person name="Solovyev V."/>
            <person name="Salamov A."/>
            <person name="Braich B."/>
            <person name="Kosarev P."/>
            <person name="Mahmoud A."/>
            <person name="Hajiyev E."/>
            <person name="Babayeva S."/>
            <person name="Izzatullayeva V."/>
            <person name="Mammadov A."/>
            <person name="Mammadov A."/>
            <person name="Sharifova S."/>
            <person name="Ojaghi J."/>
            <person name="Eynullazada K."/>
            <person name="Bayramov B."/>
            <person name="Abdulazimova A."/>
            <person name="Shahmuradov I."/>
        </authorList>
    </citation>
    <scope>NUCLEOTIDE SEQUENCE [LARGE SCALE GENOMIC DNA]</scope>
    <source>
        <strain evidence="16">cv. AG2017</strain>
        <tissue evidence="15">Leaf</tissue>
    </source>
</reference>
<dbReference type="AlphaFoldDB" id="A0A2I0KMX9"/>
<evidence type="ECO:0000256" key="12">
    <source>
        <dbReference type="PROSITE-ProRule" id="PRU10141"/>
    </source>
</evidence>
<dbReference type="PANTHER" id="PTHR47989:SF62">
    <property type="entry name" value="OS05G0423500 PROTEIN"/>
    <property type="match status" value="1"/>
</dbReference>
<dbReference type="InterPro" id="IPR017441">
    <property type="entry name" value="Protein_kinase_ATP_BS"/>
</dbReference>
<evidence type="ECO:0000256" key="8">
    <source>
        <dbReference type="ARBA" id="ARBA00022840"/>
    </source>
</evidence>
<evidence type="ECO:0000256" key="5">
    <source>
        <dbReference type="ARBA" id="ARBA00022729"/>
    </source>
</evidence>
<evidence type="ECO:0000256" key="13">
    <source>
        <dbReference type="SAM" id="MobiDB-lite"/>
    </source>
</evidence>
<evidence type="ECO:0000256" key="9">
    <source>
        <dbReference type="ARBA" id="ARBA00022989"/>
    </source>
</evidence>
<dbReference type="GO" id="GO:0005524">
    <property type="term" value="F:ATP binding"/>
    <property type="evidence" value="ECO:0007669"/>
    <property type="project" value="UniProtKB-UniRule"/>
</dbReference>
<dbReference type="SMART" id="SM00220">
    <property type="entry name" value="S_TKc"/>
    <property type="match status" value="1"/>
</dbReference>
<comment type="caution">
    <text evidence="15">The sequence shown here is derived from an EMBL/GenBank/DDBJ whole genome shotgun (WGS) entry which is preliminary data.</text>
</comment>
<keyword evidence="4" id="KW-0812">Transmembrane</keyword>
<keyword evidence="10" id="KW-0472">Membrane</keyword>